<dbReference type="EMBL" id="CAADRP010000225">
    <property type="protein sequence ID" value="VFU25440.1"/>
    <property type="molecule type" value="Genomic_DNA"/>
</dbReference>
<dbReference type="AlphaFoldDB" id="A0A6N2KQD0"/>
<organism evidence="3">
    <name type="scientific">Salix viminalis</name>
    <name type="common">Common osier</name>
    <name type="synonym">Basket willow</name>
    <dbReference type="NCBI Taxonomy" id="40686"/>
    <lineage>
        <taxon>Eukaryota</taxon>
        <taxon>Viridiplantae</taxon>
        <taxon>Streptophyta</taxon>
        <taxon>Embryophyta</taxon>
        <taxon>Tracheophyta</taxon>
        <taxon>Spermatophyta</taxon>
        <taxon>Magnoliopsida</taxon>
        <taxon>eudicotyledons</taxon>
        <taxon>Gunneridae</taxon>
        <taxon>Pentapetalae</taxon>
        <taxon>rosids</taxon>
        <taxon>fabids</taxon>
        <taxon>Malpighiales</taxon>
        <taxon>Salicaceae</taxon>
        <taxon>Saliceae</taxon>
        <taxon>Salix</taxon>
    </lineage>
</organism>
<keyword evidence="1" id="KW-0611">Plant defense</keyword>
<dbReference type="Gene3D" id="3.80.10.10">
    <property type="entry name" value="Ribonuclease Inhibitor"/>
    <property type="match status" value="1"/>
</dbReference>
<name>A0A6N2KQD0_SALVM</name>
<feature type="domain" description="Disease resistance protein At4g27190-like leucine-rich repeats" evidence="2">
    <location>
        <begin position="49"/>
        <end position="155"/>
    </location>
</feature>
<sequence length="338" mass="38307">MEEIIGGTRSDEEGVMGEESNEFKLPKLRSLRLQGLPELKSICSAKLICDSLQEIKVSKCNSIEIMVPSSWSGLLNLEEITVRECQKMEEIIGGTRSDEKGVIGEESISSEFKFPKLRELNLEDLPELKSICNAKLICISLEVIAVLHCEKLKRIPICLPLLENGQPSPPPSLKVIEIESEEWWESVVEWEQPNAKDVLRPFVTFEPSKGERNMLQRRFLESCLQNQYVSRFRVRLLTEVTGATTGTGTELELILKEDEEEMRAGRGGAPTSDSGSPSSRLMMFQGKLIFNLDMEYHTSLTAIISYLCLNCTSRHIIYWNSYSHFLAELFSLLHCKIN</sequence>
<dbReference type="InterPro" id="IPR057135">
    <property type="entry name" value="At4g27190-like_LRR"/>
</dbReference>
<dbReference type="PANTHER" id="PTHR33463">
    <property type="entry name" value="NB-ARC DOMAIN-CONTAINING PROTEIN-RELATED"/>
    <property type="match status" value="1"/>
</dbReference>
<evidence type="ECO:0000313" key="3">
    <source>
        <dbReference type="EMBL" id="VFU25440.1"/>
    </source>
</evidence>
<gene>
    <name evidence="3" type="ORF">SVIM_LOCUS59810</name>
</gene>
<accession>A0A6N2KQD0</accession>
<dbReference type="Pfam" id="PF23247">
    <property type="entry name" value="LRR_RPS2"/>
    <property type="match status" value="1"/>
</dbReference>
<dbReference type="InterPro" id="IPR032675">
    <property type="entry name" value="LRR_dom_sf"/>
</dbReference>
<dbReference type="PANTHER" id="PTHR33463:SF187">
    <property type="entry name" value="AND NB-ARC DOMAIN DISEASE RESISTANCE PROTEIN, PUTATIVE-RELATED"/>
    <property type="match status" value="1"/>
</dbReference>
<proteinExistence type="predicted"/>
<protein>
    <recommendedName>
        <fullName evidence="2">Disease resistance protein At4g27190-like leucine-rich repeats domain-containing protein</fullName>
    </recommendedName>
</protein>
<dbReference type="SUPFAM" id="SSF52058">
    <property type="entry name" value="L domain-like"/>
    <property type="match status" value="1"/>
</dbReference>
<evidence type="ECO:0000256" key="1">
    <source>
        <dbReference type="ARBA" id="ARBA00022821"/>
    </source>
</evidence>
<reference evidence="3" key="1">
    <citation type="submission" date="2019-03" db="EMBL/GenBank/DDBJ databases">
        <authorList>
            <person name="Mank J."/>
            <person name="Almeida P."/>
        </authorList>
    </citation>
    <scope>NUCLEOTIDE SEQUENCE</scope>
    <source>
        <strain evidence="3">78183</strain>
    </source>
</reference>
<dbReference type="InterPro" id="IPR050905">
    <property type="entry name" value="Plant_NBS-LRR"/>
</dbReference>
<evidence type="ECO:0000259" key="2">
    <source>
        <dbReference type="Pfam" id="PF23247"/>
    </source>
</evidence>